<gene>
    <name evidence="2" type="ORF">SAMN05720469_101202</name>
</gene>
<dbReference type="Proteomes" id="UP000184275">
    <property type="component" value="Unassembled WGS sequence"/>
</dbReference>
<dbReference type="SUPFAM" id="SSF53448">
    <property type="entry name" value="Nucleotide-diphospho-sugar transferases"/>
    <property type="match status" value="1"/>
</dbReference>
<dbReference type="GO" id="GO:0006487">
    <property type="term" value="P:protein N-linked glycosylation"/>
    <property type="evidence" value="ECO:0007669"/>
    <property type="project" value="TreeGrafter"/>
</dbReference>
<dbReference type="AlphaFoldDB" id="A0A1M6Q0R9"/>
<protein>
    <submittedName>
        <fullName evidence="2">Glycosyltransferase involved in cell wall bisynthesis</fullName>
    </submittedName>
</protein>
<dbReference type="InterPro" id="IPR029044">
    <property type="entry name" value="Nucleotide-diphossugar_trans"/>
</dbReference>
<dbReference type="GO" id="GO:0016740">
    <property type="term" value="F:transferase activity"/>
    <property type="evidence" value="ECO:0007669"/>
    <property type="project" value="UniProtKB-KW"/>
</dbReference>
<proteinExistence type="predicted"/>
<evidence type="ECO:0000313" key="2">
    <source>
        <dbReference type="EMBL" id="SHK13716.1"/>
    </source>
</evidence>
<keyword evidence="3" id="KW-1185">Reference proteome</keyword>
<evidence type="ECO:0000259" key="1">
    <source>
        <dbReference type="Pfam" id="PF00535"/>
    </source>
</evidence>
<keyword evidence="2" id="KW-0808">Transferase</keyword>
<sequence>MEFKPCAVIPIFRHADAVRPVIQKLLAQNLPIILVDDGNSAEELQILQKIAHSDSRISLISLAKNGGKGAAVCAGLREAYRTGYSHALQIDADGQHNPEAIPFFLKASQKHLDCLVGGFPQYDDSAPKGRKIGRKITNFWVSIETLSFAVPDAMCGFRVYPLWLTEPILKQIQTFRMGFDIEILVRLSWAGVRMYFYPIQVIYPKDGVSNFRMWRDNVEISCLHTRLCFGMLLRLPKLLKRKSARGKK</sequence>
<dbReference type="PANTHER" id="PTHR10859">
    <property type="entry name" value="GLYCOSYL TRANSFERASE"/>
    <property type="match status" value="1"/>
</dbReference>
<dbReference type="RefSeq" id="WP_073301874.1">
    <property type="nucleotide sequence ID" value="NZ_FRAW01000001.1"/>
</dbReference>
<dbReference type="Gene3D" id="3.90.550.10">
    <property type="entry name" value="Spore Coat Polysaccharide Biosynthesis Protein SpsA, Chain A"/>
    <property type="match status" value="1"/>
</dbReference>
<accession>A0A1M6Q0R9</accession>
<dbReference type="EMBL" id="FRAW01000001">
    <property type="protein sequence ID" value="SHK13716.1"/>
    <property type="molecule type" value="Genomic_DNA"/>
</dbReference>
<dbReference type="PANTHER" id="PTHR10859:SF91">
    <property type="entry name" value="DOLICHYL-PHOSPHATE BETA-GLUCOSYLTRANSFERASE"/>
    <property type="match status" value="1"/>
</dbReference>
<evidence type="ECO:0000313" key="3">
    <source>
        <dbReference type="Proteomes" id="UP000184275"/>
    </source>
</evidence>
<dbReference type="Pfam" id="PF00535">
    <property type="entry name" value="Glycos_transf_2"/>
    <property type="match status" value="1"/>
</dbReference>
<dbReference type="InterPro" id="IPR001173">
    <property type="entry name" value="Glyco_trans_2-like"/>
</dbReference>
<dbReference type="CDD" id="cd04179">
    <property type="entry name" value="DPM_DPG-synthase_like"/>
    <property type="match status" value="1"/>
</dbReference>
<feature type="domain" description="Glycosyltransferase 2-like" evidence="1">
    <location>
        <begin position="7"/>
        <end position="134"/>
    </location>
</feature>
<name>A0A1M6Q0R9_9BACT</name>
<reference evidence="3" key="1">
    <citation type="submission" date="2016-11" db="EMBL/GenBank/DDBJ databases">
        <authorList>
            <person name="Varghese N."/>
            <person name="Submissions S."/>
        </authorList>
    </citation>
    <scope>NUCLEOTIDE SEQUENCE [LARGE SCALE GENOMIC DNA]</scope>
    <source>
        <strain evidence="3">UWOS</strain>
    </source>
</reference>
<organism evidence="2 3">
    <name type="scientific">Fibrobacter intestinalis</name>
    <dbReference type="NCBI Taxonomy" id="28122"/>
    <lineage>
        <taxon>Bacteria</taxon>
        <taxon>Pseudomonadati</taxon>
        <taxon>Fibrobacterota</taxon>
        <taxon>Fibrobacteria</taxon>
        <taxon>Fibrobacterales</taxon>
        <taxon>Fibrobacteraceae</taxon>
        <taxon>Fibrobacter</taxon>
    </lineage>
</organism>